<dbReference type="GO" id="GO:0003677">
    <property type="term" value="F:DNA binding"/>
    <property type="evidence" value="ECO:0007669"/>
    <property type="project" value="UniProtKB-UniRule"/>
</dbReference>
<evidence type="ECO:0000256" key="2">
    <source>
        <dbReference type="ARBA" id="ARBA00023125"/>
    </source>
</evidence>
<dbReference type="GO" id="GO:0006310">
    <property type="term" value="P:DNA recombination"/>
    <property type="evidence" value="ECO:0007669"/>
    <property type="project" value="UniProtKB-KW"/>
</dbReference>
<evidence type="ECO:0000256" key="4">
    <source>
        <dbReference type="PROSITE-ProRule" id="PRU01248"/>
    </source>
</evidence>
<evidence type="ECO:0000313" key="7">
    <source>
        <dbReference type="EMBL" id="MBB4667109.1"/>
    </source>
</evidence>
<dbReference type="AlphaFoldDB" id="A0A7W7BQR4"/>
<dbReference type="CDD" id="cd00397">
    <property type="entry name" value="DNA_BRE_C"/>
    <property type="match status" value="1"/>
</dbReference>
<keyword evidence="3" id="KW-0233">DNA recombination</keyword>
<dbReference type="InterPro" id="IPR002104">
    <property type="entry name" value="Integrase_catalytic"/>
</dbReference>
<evidence type="ECO:0000259" key="6">
    <source>
        <dbReference type="PROSITE" id="PS51900"/>
    </source>
</evidence>
<dbReference type="InterPro" id="IPR013762">
    <property type="entry name" value="Integrase-like_cat_sf"/>
</dbReference>
<comment type="caution">
    <text evidence="7">The sequence shown here is derived from an EMBL/GenBank/DDBJ whole genome shotgun (WGS) entry which is preliminary data.</text>
</comment>
<dbReference type="PANTHER" id="PTHR30349">
    <property type="entry name" value="PHAGE INTEGRASE-RELATED"/>
    <property type="match status" value="1"/>
</dbReference>
<accession>A0A7W7BQR4</accession>
<gene>
    <name evidence="7" type="ORF">BKA24_001818</name>
</gene>
<keyword evidence="2 4" id="KW-0238">DNA-binding</keyword>
<dbReference type="Pfam" id="PF26003">
    <property type="entry name" value="Integrase_N_phage"/>
    <property type="match status" value="1"/>
</dbReference>
<dbReference type="InterPro" id="IPR011010">
    <property type="entry name" value="DNA_brk_join_enz"/>
</dbReference>
<protein>
    <submittedName>
        <fullName evidence="7">Integrase</fullName>
    </submittedName>
</protein>
<dbReference type="RefSeq" id="WP_184217297.1">
    <property type="nucleotide sequence ID" value="NZ_JACHMD010000001.1"/>
</dbReference>
<dbReference type="Pfam" id="PF00589">
    <property type="entry name" value="Phage_integrase"/>
    <property type="match status" value="1"/>
</dbReference>
<dbReference type="Proteomes" id="UP000573729">
    <property type="component" value="Unassembled WGS sequence"/>
</dbReference>
<reference evidence="7 8" key="1">
    <citation type="submission" date="2020-08" db="EMBL/GenBank/DDBJ databases">
        <title>Sequencing the genomes of 1000 actinobacteria strains.</title>
        <authorList>
            <person name="Klenk H.-P."/>
        </authorList>
    </citation>
    <scope>NUCLEOTIDE SEQUENCE [LARGE SCALE GENOMIC DNA]</scope>
    <source>
        <strain evidence="7 8">DSM 24947</strain>
    </source>
</reference>
<evidence type="ECO:0000313" key="8">
    <source>
        <dbReference type="Proteomes" id="UP000573729"/>
    </source>
</evidence>
<name>A0A7W7BQR4_9MICO</name>
<dbReference type="Gene3D" id="1.10.150.130">
    <property type="match status" value="1"/>
</dbReference>
<dbReference type="InterPro" id="IPR058717">
    <property type="entry name" value="Phage_L5_Integrase_N"/>
</dbReference>
<evidence type="ECO:0000256" key="1">
    <source>
        <dbReference type="ARBA" id="ARBA00008857"/>
    </source>
</evidence>
<dbReference type="PROSITE" id="PS51900">
    <property type="entry name" value="CB"/>
    <property type="match status" value="1"/>
</dbReference>
<dbReference type="InterPro" id="IPR044068">
    <property type="entry name" value="CB"/>
</dbReference>
<evidence type="ECO:0000256" key="3">
    <source>
        <dbReference type="ARBA" id="ARBA00023172"/>
    </source>
</evidence>
<keyword evidence="8" id="KW-1185">Reference proteome</keyword>
<organism evidence="7 8">
    <name type="scientific">Microbacterium marinum</name>
    <dbReference type="NCBI Taxonomy" id="421115"/>
    <lineage>
        <taxon>Bacteria</taxon>
        <taxon>Bacillati</taxon>
        <taxon>Actinomycetota</taxon>
        <taxon>Actinomycetes</taxon>
        <taxon>Micrococcales</taxon>
        <taxon>Microbacteriaceae</taxon>
        <taxon>Microbacterium</taxon>
    </lineage>
</organism>
<dbReference type="Gene3D" id="1.10.443.10">
    <property type="entry name" value="Intergrase catalytic core"/>
    <property type="match status" value="1"/>
</dbReference>
<dbReference type="SUPFAM" id="SSF56349">
    <property type="entry name" value="DNA breaking-rejoining enzymes"/>
    <property type="match status" value="1"/>
</dbReference>
<comment type="similarity">
    <text evidence="1">Belongs to the 'phage' integrase family.</text>
</comment>
<proteinExistence type="inferred from homology"/>
<feature type="domain" description="Tyr recombinase" evidence="5">
    <location>
        <begin position="194"/>
        <end position="398"/>
    </location>
</feature>
<dbReference type="InterPro" id="IPR050090">
    <property type="entry name" value="Tyrosine_recombinase_XerCD"/>
</dbReference>
<dbReference type="PROSITE" id="PS51898">
    <property type="entry name" value="TYR_RECOMBINASE"/>
    <property type="match status" value="1"/>
</dbReference>
<sequence>MAQKEQRKRSSAWGTIRALPSGRFQARYIGADGKQYSAKTAQGVSLTFGTRTDARAWLNKKQREIADGSWETPEESVKRRVREAEQAKAHRFATYAESWISERRNKRGEPLSVKTAYDYRLQVKNGLACFADDSITEITAARVRAWHAERSAKAATAAGNEARLLRAIMNTAIIDEIITKNPVDSALAMSKTGIKHRPPTMAELATMLEAIEPRFKLAILLGAYGGLRLSEWRALRRCDLRKEGERYVVHVHRQAQHVSSQGWVVGKLKGKDDDVEREVSLPIAATPDVEEHLRAHVGRARTALLFAPGEGSEFLHNAQWNSRWNQAREAAGLRVRTEDGWESISREHDLRAFAGTMHAQTGATLRETMAFLGHSTTVAAMTYQKTTGRDAELADRMPFPASSSGTKGS</sequence>
<evidence type="ECO:0000259" key="5">
    <source>
        <dbReference type="PROSITE" id="PS51898"/>
    </source>
</evidence>
<dbReference type="InterPro" id="IPR010998">
    <property type="entry name" value="Integrase_recombinase_N"/>
</dbReference>
<dbReference type="EMBL" id="JACHMD010000001">
    <property type="protein sequence ID" value="MBB4667109.1"/>
    <property type="molecule type" value="Genomic_DNA"/>
</dbReference>
<feature type="domain" description="Core-binding (CB)" evidence="6">
    <location>
        <begin position="90"/>
        <end position="173"/>
    </location>
</feature>
<dbReference type="PANTHER" id="PTHR30349:SF64">
    <property type="entry name" value="PROPHAGE INTEGRASE INTD-RELATED"/>
    <property type="match status" value="1"/>
</dbReference>
<dbReference type="GO" id="GO:0015074">
    <property type="term" value="P:DNA integration"/>
    <property type="evidence" value="ECO:0007669"/>
    <property type="project" value="InterPro"/>
</dbReference>